<organism evidence="3 4">
    <name type="scientific">Arsenicitalea aurantiaca</name>
    <dbReference type="NCBI Taxonomy" id="1783274"/>
    <lineage>
        <taxon>Bacteria</taxon>
        <taxon>Pseudomonadati</taxon>
        <taxon>Pseudomonadota</taxon>
        <taxon>Alphaproteobacteria</taxon>
        <taxon>Hyphomicrobiales</taxon>
        <taxon>Devosiaceae</taxon>
        <taxon>Arsenicitalea</taxon>
    </lineage>
</organism>
<feature type="transmembrane region" description="Helical" evidence="1">
    <location>
        <begin position="165"/>
        <end position="184"/>
    </location>
</feature>
<dbReference type="PANTHER" id="PTHR35342:SF5">
    <property type="entry name" value="TRICARBOXYLIC TRANSPORT PROTEIN"/>
    <property type="match status" value="1"/>
</dbReference>
<feature type="transmembrane region" description="Helical" evidence="1">
    <location>
        <begin position="387"/>
        <end position="404"/>
    </location>
</feature>
<feature type="transmembrane region" description="Helical" evidence="1">
    <location>
        <begin position="352"/>
        <end position="375"/>
    </location>
</feature>
<dbReference type="OrthoDB" id="7912266at2"/>
<comment type="caution">
    <text evidence="3">The sequence shown here is derived from an EMBL/GenBank/DDBJ whole genome shotgun (WGS) entry which is preliminary data.</text>
</comment>
<feature type="transmembrane region" description="Helical" evidence="1">
    <location>
        <begin position="196"/>
        <end position="216"/>
    </location>
</feature>
<feature type="transmembrane region" description="Helical" evidence="1">
    <location>
        <begin position="467"/>
        <end position="488"/>
    </location>
</feature>
<feature type="transmembrane region" description="Helical" evidence="1">
    <location>
        <begin position="57"/>
        <end position="78"/>
    </location>
</feature>
<keyword evidence="4" id="KW-1185">Reference proteome</keyword>
<keyword evidence="1" id="KW-0812">Transmembrane</keyword>
<dbReference type="Pfam" id="PF01970">
    <property type="entry name" value="TctA"/>
    <property type="match status" value="1"/>
</dbReference>
<evidence type="ECO:0000256" key="1">
    <source>
        <dbReference type="SAM" id="Phobius"/>
    </source>
</evidence>
<keyword evidence="1" id="KW-0472">Membrane</keyword>
<name>A0A433XB43_9HYPH</name>
<dbReference type="InterPro" id="IPR002823">
    <property type="entry name" value="DUF112_TM"/>
</dbReference>
<feature type="domain" description="DUF112" evidence="2">
    <location>
        <begin position="16"/>
        <end position="436"/>
    </location>
</feature>
<evidence type="ECO:0000259" key="2">
    <source>
        <dbReference type="Pfam" id="PF01970"/>
    </source>
</evidence>
<dbReference type="PANTHER" id="PTHR35342">
    <property type="entry name" value="TRICARBOXYLIC TRANSPORT PROTEIN"/>
    <property type="match status" value="1"/>
</dbReference>
<accession>A0A433XB43</accession>
<evidence type="ECO:0000313" key="3">
    <source>
        <dbReference type="EMBL" id="RUT31282.1"/>
    </source>
</evidence>
<feature type="transmembrane region" description="Helical" evidence="1">
    <location>
        <begin position="312"/>
        <end position="336"/>
    </location>
</feature>
<keyword evidence="1" id="KW-1133">Transmembrane helix</keyword>
<dbReference type="AlphaFoldDB" id="A0A433XB43"/>
<evidence type="ECO:0000313" key="4">
    <source>
        <dbReference type="Proteomes" id="UP000281547"/>
    </source>
</evidence>
<protein>
    <submittedName>
        <fullName evidence="3">C4-dicarboxylate ABC transporter permease</fullName>
    </submittedName>
</protein>
<dbReference type="Proteomes" id="UP000281547">
    <property type="component" value="Unassembled WGS sequence"/>
</dbReference>
<gene>
    <name evidence="3" type="ORF">EMQ25_10510</name>
</gene>
<proteinExistence type="predicted"/>
<sequence>MNFITAIQTVFEPFTLTVIVASAIFGLFVGSMPGLTATMAAALLVPLTFYMDPVPAIGAIVTCSAMAIFAGDIPGALLRIPGTPASAAYVSEAYQLGRKGQLSRVLSVNLIASAIGGIFGTLVLIMLAPQLAQVALRFSSYEYFWLALIGLSAATLISSSNPIKGLTALFLGLFLAVVGLDVVTGLPRYTFGTVDLMGGVSLIAALIGLFAVAELFRKAATIHEDLPPPAQVTGAILPQGLSAIAQYRWNALRGSTIGTFLGILPGAGADIAGWISYAVSKRFSKTPEKFGTGHIEGVVDASASNNASLGGAYVPALVFGIPGDSITAIVIGVLLIKGMNPGPTVFTQSGDIVSAIFVVFILANLLLIPLGLLAIKAARHVLRINQRMLLPIILMFSIVGAYAVNNSVFDLWIVLGLGLLGWIMEENGFPIAPMVLGLVLGKIVEESFTNSMIKAGGNVIAFIDRPIAATLAFVFFAIWIVPFVLRLAGRRVPRAS</sequence>
<dbReference type="EMBL" id="RZNJ01000003">
    <property type="protein sequence ID" value="RUT31282.1"/>
    <property type="molecule type" value="Genomic_DNA"/>
</dbReference>
<dbReference type="RefSeq" id="WP_127188528.1">
    <property type="nucleotide sequence ID" value="NZ_RZNJ01000003.1"/>
</dbReference>
<feature type="transmembrane region" description="Helical" evidence="1">
    <location>
        <begin position="140"/>
        <end position="158"/>
    </location>
</feature>
<reference evidence="3 4" key="1">
    <citation type="journal article" date="2016" name="Int. J. Syst. Evol. Microbiol.">
        <title>Arsenicitalea aurantiaca gen. nov., sp. nov., a new member of the family Hyphomicrobiaceae, isolated from high-arsenic sediment.</title>
        <authorList>
            <person name="Mu Y."/>
            <person name="Zhou L."/>
            <person name="Zeng X.C."/>
            <person name="Liu L."/>
            <person name="Pan Y."/>
            <person name="Chen X."/>
            <person name="Wang J."/>
            <person name="Li S."/>
            <person name="Li W.J."/>
            <person name="Wang Y."/>
        </authorList>
    </citation>
    <scope>NUCLEOTIDE SEQUENCE [LARGE SCALE GENOMIC DNA]</scope>
    <source>
        <strain evidence="3 4">42-50</strain>
    </source>
</reference>
<feature type="transmembrane region" description="Helical" evidence="1">
    <location>
        <begin position="105"/>
        <end position="128"/>
    </location>
</feature>